<dbReference type="InterPro" id="IPR001810">
    <property type="entry name" value="F-box_dom"/>
</dbReference>
<evidence type="ECO:0000259" key="1">
    <source>
        <dbReference type="PROSITE" id="PS50181"/>
    </source>
</evidence>
<protein>
    <recommendedName>
        <fullName evidence="1">F-box domain-containing protein</fullName>
    </recommendedName>
</protein>
<organism evidence="2 3">
    <name type="scientific">Astrephomene gubernaculifera</name>
    <dbReference type="NCBI Taxonomy" id="47775"/>
    <lineage>
        <taxon>Eukaryota</taxon>
        <taxon>Viridiplantae</taxon>
        <taxon>Chlorophyta</taxon>
        <taxon>core chlorophytes</taxon>
        <taxon>Chlorophyceae</taxon>
        <taxon>CS clade</taxon>
        <taxon>Chlamydomonadales</taxon>
        <taxon>Astrephomenaceae</taxon>
        <taxon>Astrephomene</taxon>
    </lineage>
</organism>
<dbReference type="SUPFAM" id="SSF81383">
    <property type="entry name" value="F-box domain"/>
    <property type="match status" value="1"/>
</dbReference>
<dbReference type="AlphaFoldDB" id="A0AAD3DRL1"/>
<feature type="non-terminal residue" evidence="2">
    <location>
        <position position="223"/>
    </location>
</feature>
<dbReference type="Pfam" id="PF00646">
    <property type="entry name" value="F-box"/>
    <property type="match status" value="1"/>
</dbReference>
<proteinExistence type="predicted"/>
<dbReference type="Proteomes" id="UP001054857">
    <property type="component" value="Unassembled WGS sequence"/>
</dbReference>
<keyword evidence="3" id="KW-1185">Reference proteome</keyword>
<reference evidence="2 3" key="1">
    <citation type="journal article" date="2021" name="Sci. Rep.">
        <title>Genome sequencing of the multicellular alga Astrephomene provides insights into convergent evolution of germ-soma differentiation.</title>
        <authorList>
            <person name="Yamashita S."/>
            <person name="Yamamoto K."/>
            <person name="Matsuzaki R."/>
            <person name="Suzuki S."/>
            <person name="Yamaguchi H."/>
            <person name="Hirooka S."/>
            <person name="Minakuchi Y."/>
            <person name="Miyagishima S."/>
            <person name="Kawachi M."/>
            <person name="Toyoda A."/>
            <person name="Nozaki H."/>
        </authorList>
    </citation>
    <scope>NUCLEOTIDE SEQUENCE [LARGE SCALE GENOMIC DNA]</scope>
    <source>
        <strain evidence="2 3">NIES-4017</strain>
    </source>
</reference>
<feature type="domain" description="F-box" evidence="1">
    <location>
        <begin position="24"/>
        <end position="72"/>
    </location>
</feature>
<evidence type="ECO:0000313" key="3">
    <source>
        <dbReference type="Proteomes" id="UP001054857"/>
    </source>
</evidence>
<evidence type="ECO:0000313" key="2">
    <source>
        <dbReference type="EMBL" id="GFR46770.1"/>
    </source>
</evidence>
<accession>A0AAD3DRL1</accession>
<sequence length="223" mass="23417">MGETGSISASPCPNPPAICEIESTAELLALPPDILTTILESLPTRCLPAVRLVCRKLEIMVGPIISKISMKMESKLPTKRLHRLLRFNGQRDLTVRQGTGPIAFNAAPPLGNAGSDTSSSYAPPAVPSWAPYVCELQLQLRAKPQPTTPYSQPAQAAQLEPGLLDGEDPAPLAIDPPAAAVAPNHAIQIDLQLPAHNIHVQAPHLGPPAAAAAAAALPHHHPP</sequence>
<dbReference type="PROSITE" id="PS50181">
    <property type="entry name" value="FBOX"/>
    <property type="match status" value="1"/>
</dbReference>
<name>A0AAD3DRL1_9CHLO</name>
<dbReference type="EMBL" id="BMAR01000015">
    <property type="protein sequence ID" value="GFR46770.1"/>
    <property type="molecule type" value="Genomic_DNA"/>
</dbReference>
<dbReference type="InterPro" id="IPR036047">
    <property type="entry name" value="F-box-like_dom_sf"/>
</dbReference>
<comment type="caution">
    <text evidence="2">The sequence shown here is derived from an EMBL/GenBank/DDBJ whole genome shotgun (WGS) entry which is preliminary data.</text>
</comment>
<gene>
    <name evidence="2" type="ORF">Agub_g8398</name>
</gene>